<proteinExistence type="predicted"/>
<sequence length="110" mass="11593">MSTSTERNPCLACGACCAHFRVSFYWSEASAKGLPESLTEQINPFFACMAGTNDPVAPRCVALGGTVGAQVACTVYEQRPEACKEVEAGDDKCNRARARHGLPPLAPSAA</sequence>
<dbReference type="AlphaFoldDB" id="A0A840BHH2"/>
<dbReference type="InterPro" id="IPR005358">
    <property type="entry name" value="Puta_zinc/iron-chelating_dom"/>
</dbReference>
<dbReference type="EMBL" id="JACIET010000001">
    <property type="protein sequence ID" value="MBB4011704.1"/>
    <property type="molecule type" value="Genomic_DNA"/>
</dbReference>
<keyword evidence="2" id="KW-1185">Reference proteome</keyword>
<protein>
    <recommendedName>
        <fullName evidence="3">YkgJ family cysteine cluster protein</fullName>
    </recommendedName>
</protein>
<organism evidence="1 2">
    <name type="scientific">Niveibacterium umoris</name>
    <dbReference type="NCBI Taxonomy" id="1193620"/>
    <lineage>
        <taxon>Bacteria</taxon>
        <taxon>Pseudomonadati</taxon>
        <taxon>Pseudomonadota</taxon>
        <taxon>Betaproteobacteria</taxon>
        <taxon>Rhodocyclales</taxon>
        <taxon>Rhodocyclaceae</taxon>
        <taxon>Niveibacterium</taxon>
    </lineage>
</organism>
<gene>
    <name evidence="1" type="ORF">GGR36_001012</name>
</gene>
<accession>A0A840BHH2</accession>
<reference evidence="1 2" key="1">
    <citation type="submission" date="2020-08" db="EMBL/GenBank/DDBJ databases">
        <title>Genomic Encyclopedia of Type Strains, Phase IV (KMG-IV): sequencing the most valuable type-strain genomes for metagenomic binning, comparative biology and taxonomic classification.</title>
        <authorList>
            <person name="Goeker M."/>
        </authorList>
    </citation>
    <scope>NUCLEOTIDE SEQUENCE [LARGE SCALE GENOMIC DNA]</scope>
    <source>
        <strain evidence="1 2">DSM 106739</strain>
    </source>
</reference>
<dbReference type="RefSeq" id="WP_183632574.1">
    <property type="nucleotide sequence ID" value="NZ_BAABLE010000011.1"/>
</dbReference>
<evidence type="ECO:0000313" key="1">
    <source>
        <dbReference type="EMBL" id="MBB4011704.1"/>
    </source>
</evidence>
<name>A0A840BHH2_9RHOO</name>
<evidence type="ECO:0008006" key="3">
    <source>
        <dbReference type="Google" id="ProtNLM"/>
    </source>
</evidence>
<comment type="caution">
    <text evidence="1">The sequence shown here is derived from an EMBL/GenBank/DDBJ whole genome shotgun (WGS) entry which is preliminary data.</text>
</comment>
<evidence type="ECO:0000313" key="2">
    <source>
        <dbReference type="Proteomes" id="UP000561045"/>
    </source>
</evidence>
<dbReference type="Proteomes" id="UP000561045">
    <property type="component" value="Unassembled WGS sequence"/>
</dbReference>
<dbReference type="Pfam" id="PF03692">
    <property type="entry name" value="CxxCxxCC"/>
    <property type="match status" value="1"/>
</dbReference>